<comment type="catalytic activity">
    <reaction evidence="11 12">
        <text>tRNA(Ser) + L-serine + ATP = L-seryl-tRNA(Ser) + AMP + diphosphate + H(+)</text>
        <dbReference type="Rhea" id="RHEA:12292"/>
        <dbReference type="Rhea" id="RHEA-COMP:9669"/>
        <dbReference type="Rhea" id="RHEA-COMP:9703"/>
        <dbReference type="ChEBI" id="CHEBI:15378"/>
        <dbReference type="ChEBI" id="CHEBI:30616"/>
        <dbReference type="ChEBI" id="CHEBI:33019"/>
        <dbReference type="ChEBI" id="CHEBI:33384"/>
        <dbReference type="ChEBI" id="CHEBI:78442"/>
        <dbReference type="ChEBI" id="CHEBI:78533"/>
        <dbReference type="ChEBI" id="CHEBI:456215"/>
        <dbReference type="EC" id="6.1.1.11"/>
    </reaction>
</comment>
<keyword evidence="6 12" id="KW-0547">Nucleotide-binding</keyword>
<dbReference type="GO" id="GO:0004828">
    <property type="term" value="F:serine-tRNA ligase activity"/>
    <property type="evidence" value="ECO:0007669"/>
    <property type="project" value="UniProtKB-EC"/>
</dbReference>
<dbReference type="InterPro" id="IPR010978">
    <property type="entry name" value="tRNA-bd_arm"/>
</dbReference>
<comment type="function">
    <text evidence="12">Catalyzes the attachment of serine to tRNA(Ser). Is also able to aminoacylate tRNA(Sec) with serine, to form the misacylated tRNA L-seryl-tRNA(Sec), which will be further converted into selenocysteinyl-tRNA(Sec).</text>
</comment>
<dbReference type="InterPro" id="IPR045864">
    <property type="entry name" value="aa-tRNA-synth_II/BPL/LPL"/>
</dbReference>
<evidence type="ECO:0000313" key="15">
    <source>
        <dbReference type="Proteomes" id="UP001056834"/>
    </source>
</evidence>
<keyword evidence="15" id="KW-1185">Reference proteome</keyword>
<evidence type="ECO:0000256" key="8">
    <source>
        <dbReference type="ARBA" id="ARBA00022917"/>
    </source>
</evidence>
<dbReference type="CDD" id="cd00770">
    <property type="entry name" value="SerRS_core"/>
    <property type="match status" value="1"/>
</dbReference>
<dbReference type="NCBIfam" id="TIGR00414">
    <property type="entry name" value="serS"/>
    <property type="match status" value="1"/>
</dbReference>
<gene>
    <name evidence="12 14" type="primary">serS</name>
    <name evidence="14" type="ORF">M9405_01845</name>
</gene>
<feature type="domain" description="Aminoacyl-transfer RNA synthetases class-II family profile" evidence="13">
    <location>
        <begin position="172"/>
        <end position="415"/>
    </location>
</feature>
<name>A0ABY4SSB9_9ENTR</name>
<evidence type="ECO:0000256" key="10">
    <source>
        <dbReference type="ARBA" id="ARBA00047929"/>
    </source>
</evidence>
<dbReference type="SUPFAM" id="SSF46589">
    <property type="entry name" value="tRNA-binding arm"/>
    <property type="match status" value="1"/>
</dbReference>
<comment type="domain">
    <text evidence="12">Consists of two distinct domains, a catalytic core and a N-terminal extension that is involved in tRNA binding.</text>
</comment>
<evidence type="ECO:0000256" key="5">
    <source>
        <dbReference type="ARBA" id="ARBA00022598"/>
    </source>
</evidence>
<feature type="binding site" evidence="12">
    <location>
        <position position="390"/>
    </location>
    <ligand>
        <name>L-serine</name>
        <dbReference type="ChEBI" id="CHEBI:33384"/>
    </ligand>
</feature>
<comment type="similarity">
    <text evidence="3 12">Belongs to the class-II aminoacyl-tRNA synthetase family. Type-1 seryl-tRNA synthetase subfamily.</text>
</comment>
<dbReference type="Gene3D" id="3.30.930.10">
    <property type="entry name" value="Bira Bifunctional Protein, Domain 2"/>
    <property type="match status" value="1"/>
</dbReference>
<keyword evidence="9 12" id="KW-0030">Aminoacyl-tRNA synthetase</keyword>
<dbReference type="RefSeq" id="WP_250223014.1">
    <property type="nucleotide sequence ID" value="NZ_CP097762.1"/>
</dbReference>
<dbReference type="EMBL" id="CP097762">
    <property type="protein sequence ID" value="URJ24891.1"/>
    <property type="molecule type" value="Genomic_DNA"/>
</dbReference>
<comment type="pathway">
    <text evidence="2 12">Aminoacyl-tRNA biosynthesis; selenocysteinyl-tRNA(Sec) biosynthesis; L-seryl-tRNA(Sec) from L-serine and tRNA(Sec): step 1/1.</text>
</comment>
<feature type="binding site" evidence="12">
    <location>
        <begin position="267"/>
        <end position="269"/>
    </location>
    <ligand>
        <name>ATP</name>
        <dbReference type="ChEBI" id="CHEBI:30616"/>
    </ligand>
</feature>
<evidence type="ECO:0000256" key="6">
    <source>
        <dbReference type="ARBA" id="ARBA00022741"/>
    </source>
</evidence>
<comment type="subcellular location">
    <subcellularLocation>
        <location evidence="1 12">Cytoplasm</location>
    </subcellularLocation>
</comment>
<evidence type="ECO:0000256" key="4">
    <source>
        <dbReference type="ARBA" id="ARBA00022490"/>
    </source>
</evidence>
<evidence type="ECO:0000256" key="11">
    <source>
        <dbReference type="ARBA" id="ARBA00048823"/>
    </source>
</evidence>
<keyword evidence="7 12" id="KW-0067">ATP-binding</keyword>
<dbReference type="PROSITE" id="PS50862">
    <property type="entry name" value="AA_TRNA_LIGASE_II"/>
    <property type="match status" value="1"/>
</dbReference>
<evidence type="ECO:0000256" key="2">
    <source>
        <dbReference type="ARBA" id="ARBA00005045"/>
    </source>
</evidence>
<evidence type="ECO:0000256" key="9">
    <source>
        <dbReference type="ARBA" id="ARBA00023146"/>
    </source>
</evidence>
<comment type="subunit">
    <text evidence="12">Homodimer. The tRNA molecule binds across the dimer.</text>
</comment>
<keyword evidence="8 12" id="KW-0648">Protein biosynthesis</keyword>
<accession>A0ABY4SSB9</accession>
<evidence type="ECO:0000256" key="7">
    <source>
        <dbReference type="ARBA" id="ARBA00022840"/>
    </source>
</evidence>
<reference evidence="14" key="1">
    <citation type="submission" date="2022-05" db="EMBL/GenBank/DDBJ databases">
        <title>Impact of host demography and evolutionary history on endosymbiont molecular evolution: a test in carpenter ants (Genus Camponotus) and their Blochmannia endosymbionts.</title>
        <authorList>
            <person name="Manthey J.D."/>
            <person name="Giron J.C."/>
            <person name="Hruska J.P."/>
        </authorList>
    </citation>
    <scope>NUCLEOTIDE SEQUENCE</scope>
    <source>
        <strain evidence="14">C-006</strain>
    </source>
</reference>
<dbReference type="PANTHER" id="PTHR43697:SF1">
    <property type="entry name" value="SERINE--TRNA LIGASE"/>
    <property type="match status" value="1"/>
</dbReference>
<dbReference type="InterPro" id="IPR015866">
    <property type="entry name" value="Ser-tRNA-synth_1_N"/>
</dbReference>
<dbReference type="InterPro" id="IPR006195">
    <property type="entry name" value="aa-tRNA-synth_II"/>
</dbReference>
<feature type="binding site" evidence="12">
    <location>
        <begin position="236"/>
        <end position="238"/>
    </location>
    <ligand>
        <name>L-serine</name>
        <dbReference type="ChEBI" id="CHEBI:33384"/>
    </ligand>
</feature>
<sequence length="429" mass="49202">MLSPSLLRKNINLVAKKLARRKFIFDIDRFLQQESLRKFLQKKLEVLRIKRKNMARIIGEEKSIGKNVESLCQEAHVLAKELTSLKLKYRALQCNMTEYALSIPNIPDDEIPNGLGDEDNLEIMRWGNTQRCSFPLKDHIDLGKSIGGLDFFSAAKLTGSRFVVMKGKIASLHRALIQFMMDFHVKYHGYEEYYLPYLVNKESLYGAGQLPKFYNDLFHIKNTESSSMNFYTLISTGEVPLINLVRNIIIDERELPMKMVAHTPCFRAEAGSYGHSTRGLIRMHQFDKVEMVQFVHPDKSTYTLEEITGHSEHVLQKLKLPYRKMLLCTGSIGFSACKTYDLEVWFPSQKSYCEIASCSNVGDFQARRIKARYREKLSKKTKFLHTLNASGVAVGRALAAVLENYQLQDGRIEVPQVLLPYMNGTSYIS</sequence>
<proteinExistence type="inferred from homology"/>
<evidence type="ECO:0000256" key="1">
    <source>
        <dbReference type="ARBA" id="ARBA00004496"/>
    </source>
</evidence>
<dbReference type="Proteomes" id="UP001056834">
    <property type="component" value="Chromosome"/>
</dbReference>
<dbReference type="InterPro" id="IPR033729">
    <property type="entry name" value="SerRS_core"/>
</dbReference>
<evidence type="ECO:0000259" key="13">
    <source>
        <dbReference type="PROSITE" id="PS50862"/>
    </source>
</evidence>
<dbReference type="EC" id="6.1.1.11" evidence="12"/>
<protein>
    <recommendedName>
        <fullName evidence="12">Serine--tRNA ligase</fullName>
        <ecNumber evidence="12">6.1.1.11</ecNumber>
    </recommendedName>
    <alternativeName>
        <fullName evidence="12">Seryl-tRNA synthetase</fullName>
        <shortName evidence="12">SerRS</shortName>
    </alternativeName>
    <alternativeName>
        <fullName evidence="12">Seryl-tRNA(Ser/Sec) synthetase</fullName>
    </alternativeName>
</protein>
<dbReference type="Pfam" id="PF00587">
    <property type="entry name" value="tRNA-synt_2b"/>
    <property type="match status" value="1"/>
</dbReference>
<keyword evidence="5 12" id="KW-0436">Ligase</keyword>
<dbReference type="InterPro" id="IPR042103">
    <property type="entry name" value="SerRS_1_N_sf"/>
</dbReference>
<dbReference type="PRINTS" id="PR00981">
    <property type="entry name" value="TRNASYNTHSER"/>
</dbReference>
<evidence type="ECO:0000256" key="12">
    <source>
        <dbReference type="HAMAP-Rule" id="MF_00176"/>
    </source>
</evidence>
<evidence type="ECO:0000313" key="14">
    <source>
        <dbReference type="EMBL" id="URJ24891.1"/>
    </source>
</evidence>
<comment type="catalytic activity">
    <reaction evidence="10 12">
        <text>tRNA(Sec) + L-serine + ATP = L-seryl-tRNA(Sec) + AMP + diphosphate + H(+)</text>
        <dbReference type="Rhea" id="RHEA:42580"/>
        <dbReference type="Rhea" id="RHEA-COMP:9742"/>
        <dbReference type="Rhea" id="RHEA-COMP:10128"/>
        <dbReference type="ChEBI" id="CHEBI:15378"/>
        <dbReference type="ChEBI" id="CHEBI:30616"/>
        <dbReference type="ChEBI" id="CHEBI:33019"/>
        <dbReference type="ChEBI" id="CHEBI:33384"/>
        <dbReference type="ChEBI" id="CHEBI:78442"/>
        <dbReference type="ChEBI" id="CHEBI:78533"/>
        <dbReference type="ChEBI" id="CHEBI:456215"/>
        <dbReference type="EC" id="6.1.1.11"/>
    </reaction>
</comment>
<dbReference type="SUPFAM" id="SSF55681">
    <property type="entry name" value="Class II aaRS and biotin synthetases"/>
    <property type="match status" value="1"/>
</dbReference>
<feature type="binding site" evidence="12">
    <location>
        <begin position="354"/>
        <end position="357"/>
    </location>
    <ligand>
        <name>ATP</name>
        <dbReference type="ChEBI" id="CHEBI:30616"/>
    </ligand>
</feature>
<dbReference type="PIRSF" id="PIRSF001529">
    <property type="entry name" value="Ser-tRNA-synth_IIa"/>
    <property type="match status" value="1"/>
</dbReference>
<keyword evidence="4 12" id="KW-0963">Cytoplasm</keyword>
<dbReference type="Pfam" id="PF02403">
    <property type="entry name" value="Seryl_tRNA_N"/>
    <property type="match status" value="1"/>
</dbReference>
<comment type="caution">
    <text evidence="12">Lacks conserved residue(s) required for the propagation of feature annotation.</text>
</comment>
<evidence type="ECO:0000256" key="3">
    <source>
        <dbReference type="ARBA" id="ARBA00010728"/>
    </source>
</evidence>
<feature type="binding site" evidence="12">
    <location>
        <position position="290"/>
    </location>
    <ligand>
        <name>L-serine</name>
        <dbReference type="ChEBI" id="CHEBI:33384"/>
    </ligand>
</feature>
<dbReference type="InterPro" id="IPR002314">
    <property type="entry name" value="aa-tRNA-synt_IIb"/>
</dbReference>
<organism evidence="14 15">
    <name type="scientific">Candidatus Blochmannia ocreatus</name>
    <name type="common">nom. nud.</name>
    <dbReference type="NCBI Taxonomy" id="251538"/>
    <lineage>
        <taxon>Bacteria</taxon>
        <taxon>Pseudomonadati</taxon>
        <taxon>Pseudomonadota</taxon>
        <taxon>Gammaproteobacteria</taxon>
        <taxon>Enterobacterales</taxon>
        <taxon>Enterobacteriaceae</taxon>
        <taxon>ant endosymbionts</taxon>
        <taxon>Candidatus Blochmanniella</taxon>
    </lineage>
</organism>
<dbReference type="Gene3D" id="1.10.287.40">
    <property type="entry name" value="Serine-tRNA synthetase, tRNA binding domain"/>
    <property type="match status" value="1"/>
</dbReference>
<dbReference type="InterPro" id="IPR002317">
    <property type="entry name" value="Ser-tRNA-ligase_type_1"/>
</dbReference>
<dbReference type="PANTHER" id="PTHR43697">
    <property type="entry name" value="SERYL-TRNA SYNTHETASE"/>
    <property type="match status" value="1"/>
</dbReference>
<dbReference type="HAMAP" id="MF_00176">
    <property type="entry name" value="Ser_tRNA_synth_type1"/>
    <property type="match status" value="1"/>
</dbReference>